<keyword evidence="2" id="KW-1185">Reference proteome</keyword>
<protein>
    <submittedName>
        <fullName evidence="1">Uncharacterized protein</fullName>
    </submittedName>
</protein>
<dbReference type="STRING" id="649333.SAMN04487989_101401"/>
<dbReference type="AlphaFoldDB" id="A0A1I4YZE2"/>
<dbReference type="EMBL" id="FOVN01000001">
    <property type="protein sequence ID" value="SFN43385.1"/>
    <property type="molecule type" value="Genomic_DNA"/>
</dbReference>
<reference evidence="2" key="1">
    <citation type="submission" date="2016-10" db="EMBL/GenBank/DDBJ databases">
        <authorList>
            <person name="Varghese N."/>
            <person name="Submissions S."/>
        </authorList>
    </citation>
    <scope>NUCLEOTIDE SEQUENCE [LARGE SCALE GENOMIC DNA]</scope>
    <source>
        <strain evidence="2">DSM 23925</strain>
    </source>
</reference>
<sequence>MKIKPKIIQMKPTTPIPTEPCNKENIKIIVDGINDYNLNQVSAISDIWTRLEFVPKDESGIKFSEILWSIYATFYL</sequence>
<proteinExistence type="predicted"/>
<accession>A0A1I4YZE2</accession>
<gene>
    <name evidence="1" type="ORF">SAMN04487989_101401</name>
</gene>
<dbReference type="Proteomes" id="UP000198705">
    <property type="component" value="Unassembled WGS sequence"/>
</dbReference>
<evidence type="ECO:0000313" key="1">
    <source>
        <dbReference type="EMBL" id="SFN43385.1"/>
    </source>
</evidence>
<organism evidence="1 2">
    <name type="scientific">Bizionia echini</name>
    <dbReference type="NCBI Taxonomy" id="649333"/>
    <lineage>
        <taxon>Bacteria</taxon>
        <taxon>Pseudomonadati</taxon>
        <taxon>Bacteroidota</taxon>
        <taxon>Flavobacteriia</taxon>
        <taxon>Flavobacteriales</taxon>
        <taxon>Flavobacteriaceae</taxon>
        <taxon>Bizionia</taxon>
    </lineage>
</organism>
<evidence type="ECO:0000313" key="2">
    <source>
        <dbReference type="Proteomes" id="UP000198705"/>
    </source>
</evidence>
<name>A0A1I4YZE2_9FLAO</name>